<protein>
    <submittedName>
        <fullName evidence="1">Uncharacterized protein</fullName>
    </submittedName>
</protein>
<organism evidence="1 2">
    <name type="scientific">Dendrolimus kikuchii</name>
    <dbReference type="NCBI Taxonomy" id="765133"/>
    <lineage>
        <taxon>Eukaryota</taxon>
        <taxon>Metazoa</taxon>
        <taxon>Ecdysozoa</taxon>
        <taxon>Arthropoda</taxon>
        <taxon>Hexapoda</taxon>
        <taxon>Insecta</taxon>
        <taxon>Pterygota</taxon>
        <taxon>Neoptera</taxon>
        <taxon>Endopterygota</taxon>
        <taxon>Lepidoptera</taxon>
        <taxon>Glossata</taxon>
        <taxon>Ditrysia</taxon>
        <taxon>Bombycoidea</taxon>
        <taxon>Lasiocampidae</taxon>
        <taxon>Dendrolimus</taxon>
    </lineage>
</organism>
<sequence length="406" mass="48098">MSVKSTISRSCLSRTTGTDVHEKYHSSKLDDLHQRDTKGQRKTDFLGNIQGIEEEDTEATVMDIFSLDYFPASMFATVIEDSITALRVLDECNNELRIIKTNADMEYLRALKYSVKQPALKDELDGIELHNLDKMEYKLNKLVSDRKFFADSLLKTYLSLSLNRNWKSLANIVNRIVDRRIHFEYLVDEEIKYRLNRRELMRQLRQQRIHIKSVVYENDVIIDRLQTQVEDAVLNAEVRSRYIDNWQRARTEQHQQLITNKEAGPTEVIEYYKERSDQEQRVHAEVETLINLGITENLHKIEIWMNKYDKDMENLDLKIQIKKLEYQNAFDKRIQLEDTIAKHNDFMNDWITFKEEREKARQYREKMTNAAITVQAWWRGLLVRLELGPYKRVKKKGGASAGKKKK</sequence>
<dbReference type="Proteomes" id="UP000824533">
    <property type="component" value="Linkage Group LG19"/>
</dbReference>
<reference evidence="1 2" key="1">
    <citation type="journal article" date="2021" name="Front. Genet.">
        <title>Chromosome-Level Genome Assembly Reveals Significant Gene Expansion in the Toll and IMD Signaling Pathways of Dendrolimus kikuchii.</title>
        <authorList>
            <person name="Zhou J."/>
            <person name="Wu P."/>
            <person name="Xiong Z."/>
            <person name="Liu N."/>
            <person name="Zhao N."/>
            <person name="Ji M."/>
            <person name="Qiu Y."/>
            <person name="Yang B."/>
        </authorList>
    </citation>
    <scope>NUCLEOTIDE SEQUENCE [LARGE SCALE GENOMIC DNA]</scope>
    <source>
        <strain evidence="1">Ann1</strain>
    </source>
</reference>
<evidence type="ECO:0000313" key="2">
    <source>
        <dbReference type="Proteomes" id="UP000824533"/>
    </source>
</evidence>
<dbReference type="EMBL" id="CM034405">
    <property type="protein sequence ID" value="KAJ0173790.1"/>
    <property type="molecule type" value="Genomic_DNA"/>
</dbReference>
<proteinExistence type="predicted"/>
<evidence type="ECO:0000313" key="1">
    <source>
        <dbReference type="EMBL" id="KAJ0173790.1"/>
    </source>
</evidence>
<name>A0ACC1CQE0_9NEOP</name>
<keyword evidence="2" id="KW-1185">Reference proteome</keyword>
<comment type="caution">
    <text evidence="1">The sequence shown here is derived from an EMBL/GenBank/DDBJ whole genome shotgun (WGS) entry which is preliminary data.</text>
</comment>
<gene>
    <name evidence="1" type="ORF">K1T71_010939</name>
</gene>
<accession>A0ACC1CQE0</accession>